<feature type="coiled-coil region" evidence="1">
    <location>
        <begin position="145"/>
        <end position="175"/>
    </location>
</feature>
<feature type="region of interest" description="Disordered" evidence="2">
    <location>
        <begin position="43"/>
        <end position="62"/>
    </location>
</feature>
<evidence type="ECO:0000256" key="2">
    <source>
        <dbReference type="SAM" id="MobiDB-lite"/>
    </source>
</evidence>
<organism evidence="3">
    <name type="scientific">Podoviridae sp. ctZ5d16</name>
    <dbReference type="NCBI Taxonomy" id="2825257"/>
    <lineage>
        <taxon>Viruses</taxon>
        <taxon>Duplodnaviria</taxon>
        <taxon>Heunggongvirae</taxon>
        <taxon>Uroviricota</taxon>
        <taxon>Caudoviricetes</taxon>
    </lineage>
</organism>
<evidence type="ECO:0000313" key="3">
    <source>
        <dbReference type="EMBL" id="DAE15521.1"/>
    </source>
</evidence>
<keyword evidence="1" id="KW-0175">Coiled coil</keyword>
<evidence type="ECO:0000256" key="1">
    <source>
        <dbReference type="SAM" id="Coils"/>
    </source>
</evidence>
<accession>A0A8S5Q9N7</accession>
<name>A0A8S5Q9N7_9CAUD</name>
<protein>
    <submittedName>
        <fullName evidence="3">Uncharacterized protein</fullName>
    </submittedName>
</protein>
<dbReference type="EMBL" id="BK015606">
    <property type="protein sequence ID" value="DAE15521.1"/>
    <property type="molecule type" value="Genomic_DNA"/>
</dbReference>
<proteinExistence type="predicted"/>
<sequence>MKRKLLELNLRLFEGEGTGGEAAAPQAAAGENRAVVYGIQPEETTQAAAEEPSTKTTSNTLQEREAEFEKLIKGDYKDVFTKRMQKVINERFGETKDLKAQTEAAKPILEMLQQRYGVDDISKLTKAIEEDNTYYEQEAAEKGMTVEQLKEVKKLERQNAELIRQQQELRQQEEFDQFMQNCLEQSEALKATIPDFDFETEMQENKDFQNLVFKGIDVKTAYNVTHMDDIMGGLAQYTAEKTRKATIDNIRARNSRPVEGGAARQSGVLVKKDVHSLTAKDRAEIAKRVARGEEIRF</sequence>
<reference evidence="3" key="1">
    <citation type="journal article" date="2021" name="Proc. Natl. Acad. Sci. U.S.A.">
        <title>A Catalog of Tens of Thousands of Viruses from Human Metagenomes Reveals Hidden Associations with Chronic Diseases.</title>
        <authorList>
            <person name="Tisza M.J."/>
            <person name="Buck C.B."/>
        </authorList>
    </citation>
    <scope>NUCLEOTIDE SEQUENCE</scope>
    <source>
        <strain evidence="3">CtZ5d16</strain>
    </source>
</reference>